<dbReference type="OrthoDB" id="2424341at2759"/>
<dbReference type="AlphaFoldDB" id="A0A9P6QNI7"/>
<protein>
    <submittedName>
        <fullName evidence="2">Uncharacterized protein</fullName>
    </submittedName>
</protein>
<gene>
    <name evidence="2" type="ORF">DFQ27_000029</name>
</gene>
<feature type="region of interest" description="Disordered" evidence="1">
    <location>
        <begin position="77"/>
        <end position="163"/>
    </location>
</feature>
<evidence type="ECO:0000256" key="1">
    <source>
        <dbReference type="SAM" id="MobiDB-lite"/>
    </source>
</evidence>
<organism evidence="2 3">
    <name type="scientific">Actinomortierella ambigua</name>
    <dbReference type="NCBI Taxonomy" id="1343610"/>
    <lineage>
        <taxon>Eukaryota</taxon>
        <taxon>Fungi</taxon>
        <taxon>Fungi incertae sedis</taxon>
        <taxon>Mucoromycota</taxon>
        <taxon>Mortierellomycotina</taxon>
        <taxon>Mortierellomycetes</taxon>
        <taxon>Mortierellales</taxon>
        <taxon>Mortierellaceae</taxon>
        <taxon>Actinomortierella</taxon>
    </lineage>
</organism>
<name>A0A9P6QNI7_9FUNG</name>
<keyword evidence="3" id="KW-1185">Reference proteome</keyword>
<feature type="compositionally biased region" description="Basic and acidic residues" evidence="1">
    <location>
        <begin position="103"/>
        <end position="124"/>
    </location>
</feature>
<reference evidence="2" key="1">
    <citation type="journal article" date="2020" name="Fungal Divers.">
        <title>Resolving the Mortierellaceae phylogeny through synthesis of multi-gene phylogenetics and phylogenomics.</title>
        <authorList>
            <person name="Vandepol N."/>
            <person name="Liber J."/>
            <person name="Desiro A."/>
            <person name="Na H."/>
            <person name="Kennedy M."/>
            <person name="Barry K."/>
            <person name="Grigoriev I.V."/>
            <person name="Miller A.N."/>
            <person name="O'Donnell K."/>
            <person name="Stajich J.E."/>
            <person name="Bonito G."/>
        </authorList>
    </citation>
    <scope>NUCLEOTIDE SEQUENCE</scope>
    <source>
        <strain evidence="2">BC1065</strain>
    </source>
</reference>
<dbReference type="Proteomes" id="UP000807716">
    <property type="component" value="Unassembled WGS sequence"/>
</dbReference>
<accession>A0A9P6QNI7</accession>
<evidence type="ECO:0000313" key="3">
    <source>
        <dbReference type="Proteomes" id="UP000807716"/>
    </source>
</evidence>
<evidence type="ECO:0000313" key="2">
    <source>
        <dbReference type="EMBL" id="KAG0270679.1"/>
    </source>
</evidence>
<sequence length="417" mass="46619">MDTDYKDFCDNTAVGKINILEFMRRFSFLHDKKKILGREHARTMLPQVIQQHQALGVLNTTLTEQFAASEVERITQTEIGTDASSSRSGKSAKKSKRSLGVDSSDKEGDKSVDDKGVKHDGTNEKRKKSRRTSIPSPWSAVPVSPKPIHDTGRTSSLSAGGDDPLPTPYVDISSFTVYQYQVGDCNVGELFKKFQEDSATIVNNSDITASLANIPKFLAMNYIFTTFARLPGLPQNVLQDIQKTHTWPVAQLDSRILHLCADLDQQLAMGEQVQAEAGSPDERKILVLYQMLELKLPVHHNMFSNGLEDTYCHQVIDALVSSQFPARSSTYSLDWANGEAHGSRKRRGHGYRPDACILKYGRQIAFLEIKPPGDGHTAKEYLWDYWNLANYTKDAIDLFLQEGHPIVRAAAVQLFSK</sequence>
<dbReference type="EMBL" id="JAAAJB010000001">
    <property type="protein sequence ID" value="KAG0270679.1"/>
    <property type="molecule type" value="Genomic_DNA"/>
</dbReference>
<proteinExistence type="predicted"/>
<comment type="caution">
    <text evidence="2">The sequence shown here is derived from an EMBL/GenBank/DDBJ whole genome shotgun (WGS) entry which is preliminary data.</text>
</comment>